<organism evidence="2 3">
    <name type="scientific">Mycobacterium tuberculosis</name>
    <dbReference type="NCBI Taxonomy" id="1773"/>
    <lineage>
        <taxon>Bacteria</taxon>
        <taxon>Bacillati</taxon>
        <taxon>Actinomycetota</taxon>
        <taxon>Actinomycetes</taxon>
        <taxon>Mycobacteriales</taxon>
        <taxon>Mycobacteriaceae</taxon>
        <taxon>Mycobacterium</taxon>
        <taxon>Mycobacterium tuberculosis complex</taxon>
    </lineage>
</organism>
<evidence type="ECO:0000256" key="1">
    <source>
        <dbReference type="SAM" id="MobiDB-lite"/>
    </source>
</evidence>
<sequence length="354" mass="38210">MLSGVSVHHQDGGVHVVDQDDRRLASGQRGRHPFAVHRSLQLASQFGVGGIGQVLTRSDQHAGSQLVVFGLANQVGGHMHRVGGVIGEDSDLGWPRFGVDAHPRTAQSLGGRDIDVARPGDHVDRCQCCAVGVGAAVSQQRHRLSAADRPDLIDAQQPGRGQNGRMRHSIPLRLRRAGYHQRVDARGLGGHHVHHHAGWVHRIAPRHVQAYPLDRNPPLGDRRARAQCGCDVGATLPGVHGAGPLDHHLQRFADVAVQSGQRRVQRCVWHPDGMGPHTVERCAEVQRGLGPALGDGRHNGPYRRQHGFHIGAAAWQSGPQLGSCQLGSPQVDTGKHGRRRGHVDHSPRAAQVDI</sequence>
<gene>
    <name evidence="2" type="ORF">ERS027659_02796</name>
</gene>
<feature type="compositionally biased region" description="Basic and acidic residues" evidence="1">
    <location>
        <begin position="8"/>
        <end position="24"/>
    </location>
</feature>
<name>A0A655AA27_MYCTX</name>
<feature type="region of interest" description="Disordered" evidence="1">
    <location>
        <begin position="1"/>
        <end position="30"/>
    </location>
</feature>
<evidence type="ECO:0000313" key="2">
    <source>
        <dbReference type="EMBL" id="CKS21960.1"/>
    </source>
</evidence>
<evidence type="ECO:0000313" key="3">
    <source>
        <dbReference type="Proteomes" id="UP000050164"/>
    </source>
</evidence>
<feature type="region of interest" description="Disordered" evidence="1">
    <location>
        <begin position="321"/>
        <end position="354"/>
    </location>
</feature>
<reference evidence="2 3" key="1">
    <citation type="submission" date="2015-03" db="EMBL/GenBank/DDBJ databases">
        <authorList>
            <consortium name="Pathogen Informatics"/>
        </authorList>
    </citation>
    <scope>NUCLEOTIDE SEQUENCE [LARGE SCALE GENOMIC DNA]</scope>
    <source>
        <strain evidence="2 3">Bir 185</strain>
    </source>
</reference>
<dbReference type="AlphaFoldDB" id="A0A655AA27"/>
<protein>
    <submittedName>
        <fullName evidence="2">Uncharacterized protein</fullName>
    </submittedName>
</protein>
<dbReference type="EMBL" id="CNFT01000719">
    <property type="protein sequence ID" value="CKS21960.1"/>
    <property type="molecule type" value="Genomic_DNA"/>
</dbReference>
<feature type="compositionally biased region" description="Polar residues" evidence="1">
    <location>
        <begin position="321"/>
        <end position="331"/>
    </location>
</feature>
<dbReference type="Proteomes" id="UP000050164">
    <property type="component" value="Unassembled WGS sequence"/>
</dbReference>
<proteinExistence type="predicted"/>
<accession>A0A655AA27</accession>